<feature type="transmembrane region" description="Helical" evidence="8">
    <location>
        <begin position="295"/>
        <end position="318"/>
    </location>
</feature>
<feature type="compositionally biased region" description="Basic and acidic residues" evidence="7">
    <location>
        <begin position="1638"/>
        <end position="1652"/>
    </location>
</feature>
<dbReference type="EMBL" id="JAEHOC010000114">
    <property type="protein sequence ID" value="KAG2422330.1"/>
    <property type="molecule type" value="Genomic_DNA"/>
</dbReference>
<feature type="region of interest" description="Disordered" evidence="7">
    <location>
        <begin position="3026"/>
        <end position="3087"/>
    </location>
</feature>
<dbReference type="SMART" id="SM00091">
    <property type="entry name" value="PAS"/>
    <property type="match status" value="3"/>
</dbReference>
<feature type="region of interest" description="Disordered" evidence="7">
    <location>
        <begin position="2910"/>
        <end position="2946"/>
    </location>
</feature>
<feature type="region of interest" description="Disordered" evidence="7">
    <location>
        <begin position="2130"/>
        <end position="2206"/>
    </location>
</feature>
<keyword evidence="5" id="KW-0418">Kinase</keyword>
<dbReference type="PANTHER" id="PTHR31600">
    <property type="entry name" value="TINY MACROCYSTS PROTEIN B-RELATED"/>
    <property type="match status" value="1"/>
</dbReference>
<evidence type="ECO:0000256" key="7">
    <source>
        <dbReference type="SAM" id="MobiDB-lite"/>
    </source>
</evidence>
<feature type="transmembrane region" description="Helical" evidence="8">
    <location>
        <begin position="34"/>
        <end position="51"/>
    </location>
</feature>
<evidence type="ECO:0000256" key="8">
    <source>
        <dbReference type="SAM" id="Phobius"/>
    </source>
</evidence>
<feature type="transmembrane region" description="Helical" evidence="8">
    <location>
        <begin position="151"/>
        <end position="176"/>
    </location>
</feature>
<evidence type="ECO:0000256" key="2">
    <source>
        <dbReference type="ARBA" id="ARBA00022606"/>
    </source>
</evidence>
<dbReference type="CDD" id="cd00130">
    <property type="entry name" value="PAS"/>
    <property type="match status" value="2"/>
</dbReference>
<dbReference type="SUPFAM" id="SSF55785">
    <property type="entry name" value="PYP-like sensor domain (PAS domain)"/>
    <property type="match status" value="2"/>
</dbReference>
<feature type="region of interest" description="Disordered" evidence="7">
    <location>
        <begin position="1404"/>
        <end position="1619"/>
    </location>
</feature>
<keyword evidence="3" id="KW-0808">Transferase</keyword>
<protein>
    <recommendedName>
        <fullName evidence="9">PAS domain-containing protein</fullName>
    </recommendedName>
</protein>
<keyword evidence="11" id="KW-1185">Reference proteome</keyword>
<keyword evidence="2" id="KW-0716">Sensory transduction</keyword>
<feature type="compositionally biased region" description="Low complexity" evidence="7">
    <location>
        <begin position="3187"/>
        <end position="3204"/>
    </location>
</feature>
<feature type="transmembrane region" description="Helical" evidence="8">
    <location>
        <begin position="266"/>
        <end position="283"/>
    </location>
</feature>
<feature type="transmembrane region" description="Helical" evidence="8">
    <location>
        <begin position="200"/>
        <end position="223"/>
    </location>
</feature>
<feature type="region of interest" description="Disordered" evidence="7">
    <location>
        <begin position="2801"/>
        <end position="2840"/>
    </location>
</feature>
<feature type="compositionally biased region" description="Polar residues" evidence="7">
    <location>
        <begin position="3158"/>
        <end position="3176"/>
    </location>
</feature>
<accession>A0A835SL12</accession>
<feature type="compositionally biased region" description="Basic and acidic residues" evidence="7">
    <location>
        <begin position="2808"/>
        <end position="2840"/>
    </location>
</feature>
<dbReference type="InterPro" id="IPR035965">
    <property type="entry name" value="PAS-like_dom_sf"/>
</dbReference>
<organism evidence="10 11">
    <name type="scientific">Chlamydomonas incerta</name>
    <dbReference type="NCBI Taxonomy" id="51695"/>
    <lineage>
        <taxon>Eukaryota</taxon>
        <taxon>Viridiplantae</taxon>
        <taxon>Chlorophyta</taxon>
        <taxon>core chlorophytes</taxon>
        <taxon>Chlorophyceae</taxon>
        <taxon>CS clade</taxon>
        <taxon>Chlamydomonadales</taxon>
        <taxon>Chlamydomonadaceae</taxon>
        <taxon>Chlamydomonas</taxon>
    </lineage>
</organism>
<evidence type="ECO:0000256" key="1">
    <source>
        <dbReference type="ARBA" id="ARBA00022543"/>
    </source>
</evidence>
<feature type="transmembrane region" description="Helical" evidence="8">
    <location>
        <begin position="2074"/>
        <end position="2100"/>
    </location>
</feature>
<feature type="transmembrane region" description="Helical" evidence="8">
    <location>
        <begin position="1839"/>
        <end position="1863"/>
    </location>
</feature>
<feature type="transmembrane region" description="Helical" evidence="8">
    <location>
        <begin position="113"/>
        <end position="139"/>
    </location>
</feature>
<dbReference type="PROSITE" id="PS50112">
    <property type="entry name" value="PAS"/>
    <property type="match status" value="2"/>
</dbReference>
<keyword evidence="4" id="KW-0547">Nucleotide-binding</keyword>
<keyword evidence="6" id="KW-0067">ATP-binding</keyword>
<dbReference type="GO" id="GO:0009881">
    <property type="term" value="F:photoreceptor activity"/>
    <property type="evidence" value="ECO:0007669"/>
    <property type="project" value="UniProtKB-KW"/>
</dbReference>
<feature type="region of interest" description="Disordered" evidence="7">
    <location>
        <begin position="2670"/>
        <end position="2775"/>
    </location>
</feature>
<comment type="caution">
    <text evidence="10">The sequence shown here is derived from an EMBL/GenBank/DDBJ whole genome shotgun (WGS) entry which is preliminary data.</text>
</comment>
<feature type="region of interest" description="Disordered" evidence="7">
    <location>
        <begin position="1345"/>
        <end position="1373"/>
    </location>
</feature>
<gene>
    <name evidence="10" type="ORF">HXX76_016114</name>
</gene>
<dbReference type="PANTHER" id="PTHR31600:SF2">
    <property type="entry name" value="GAMETE ENRICHED GENE 10 PROTEIN-RELATED"/>
    <property type="match status" value="1"/>
</dbReference>
<feature type="transmembrane region" description="Helical" evidence="8">
    <location>
        <begin position="63"/>
        <end position="81"/>
    </location>
</feature>
<feature type="transmembrane region" description="Helical" evidence="8">
    <location>
        <begin position="2482"/>
        <end position="2502"/>
    </location>
</feature>
<sequence>MERQSSFGSQGSGRSSATKIVDEANKHGDKGDNLNANNGFVVALFGALFTLAKEKISDSWKVAVLTVVVDFLLILAIMLNLEYPWAVDPTNPLFKIFYMIEIHKPLSAAGYKFYLVVFYLLSAMLYVCIAICVWVAWCFKNDSFPFLWPIKFVRVVASLFFGMFYIAALNIFLVILECAPDHGVWVQHIWHVQCFAMPHLVHLIVAVLSSITFAVAALLLVTADHELEPMSRSLLAAPHSMCELKAQLAKTVITVVDVLLWDYPRVQGVVFLICCVSTFYFHIKQLPYYTSWMNSLRLCFFGVHAWVAIHLCVLVFSVDAELVKKGKLGYMVWDIKNYETAKAITDSMSYALPFVFFGSGLAAALRLYYFFRVALKFQILQQQPNLYSKRVHRFSDDKDVEIASRVARVWDEDGNTDPQLLDLAEVIIRAGIQQFPKSPYLHIVYANLLIECKQQLQSGWAQMEEARRLPLNLSYRFSIFTREQEHKQKAAVSSSGESAADLVSYVEFQRNWRMIQSYHKAALMAMREFWRLLLNDAVNLNSLTSAFRKIEKMESLADKTYKLVLERYPKAVKLLRSYANFLEMVKNDPWTAAQYNAEADKQEEALENAEQDLGGEDGLSMRNSAIVTINAQGIIQMANKHAIKMMGYAKGELDGKNVSCLMPQPFSARHNGYLRNYVTTGKAKILDSVREVVALHRDRYVFPIKIMVTKSQGSGADATFMGLLKEVEADPNVIKAWLMPNGVTLCADQSFTDYAGWAPNDLIGKPFSKIAADPEAMAGLLERAVHSTEEELASGSVQADLLITHKYAEEVPVTLRVDMGGTDDQRLLVLSMTRRGETPPMIVFDHHGRALFANQALCSLLGTKPKDMRGRDMASLLPQPFGLLHHRWIKDAEGALAKPPSSSCRAGAVHSLLSANGVHVPVRMAISSRDMAGVSMHIVRAQRVSPEEAMDEQRLHITTDQHGHILSIHAAPHHAGGAAFAQPPPPPTLDGSAPSKPQVFGFPPEHLVGRKLYEAVDVFSEWHTDGHSVMHAVKALAQVSASKPGSAWRVGVLPHHVSVEVEKAAVRAGRSGVADGDAEGREHLLRQASQHSAGAGGGGARDMKRSTTALRMSMSKSRAAVMQVTGPEHTAEGTRYTIRLWRPELLTGVIELNERMTVLKADPVAGLIFGIPASSMCQQPLTRFLKLGPPGAPSMKSGVIGGTLSVRSGAAGVGAAAGPRGSASGAPNQLVSMESLLGNKHVKGGIKGGKNAHKTGPRRVFEARHADGLPLQISFQAALKAGSATQRLVAAIKPLNLSLRGNVAVLAALMRGDDQIDQCTIDNEGHSPSLHRIRAANAVRLRANAEAAARKEKQAGAGAAEDMHAGKESGVPRLALGKLVPPDSVAGSTPSGMATATAVGMASARTLGPGGSGKTAVEEAQPTHRTDGSALATARDVGLDFGQTPRAGENGGDSGGGGGSLGDGSSPSGSGRQEAAAKHASSSLSGSGSRHISDDSAMGRSHPGNISKGSDRKAGGGAGASHKEPLSKRFLTREWQDVVHVDPEQVPLPHDAEYEIEHHVGEDKDMNVSSSSSSDSDGSGSEAGDRVHGRNTGAAADMMTREEALQRKKTMAALEPGERAQYVRGVKRVKEWLASGYHFDRRDAEPEDEAAKAHPVRKVSSLRQRQRSRQLSKVLEEEPSSGLDGDGEGEGDPYDAGLNPDDKLMTLEELAEEMERQETLEEGDEEGGEGKGSDEEDGEGAAGGEGGPLKGNAWMEVGGGAASRAATHGGRSDGGRSMGGARTRRTPGAPTGTDAESGAGDGASTSTANRTMNRGRRLKRLLKLLSGQKVVRGVTRLRLHVLVVIGLMLLVHAVCYLMLIILINKQKAFITEISAAGEAIDRSHFTTMYSRAIEAASRGEGFTAADIGGLAAHMDTETDRLEYLHQGMYLGFKGLRRSTSDRLNSLWDDPMWCVPRPTTVYKDTKVPSFEHKNVTLWNLGNDYISAAREVAYYASASKLFVQQAAYTGANMTQPSAPPPSLAASGLVAYNVTLPANRFWLFLRANVGESLHTAYVRVTNTLLILAQDNISNLKLLLLVLLVVEGCVVCLAAIGYVFYLLWKATRARAALFTVFLVIPQGQVKTLASRHITTNQADSDDDEDDAGGGRGGGGDDNASDGASVVSGAGGGGAASRRSLQSEPGNRRSVELPPDGDNDKDGAPTPGGRRAAIKFNENTETKHDGKTQTVMGRIKRAISGDVTAPIMDTASNATATRRFTTRKRLTHTTSDIKHLAWPFFAWGLLIMAIYLVSFLQFAGVEERLVDLKMFERSNAQASRAMYYATDLALEPDNATQTSLQRTLRQEAAWLDVVYSTTLYGGPTLDDGEAAADGAHDANTGSLFAKQLHASLLFEKKGCLRTSGDSCLKDSDPFYQVSRNAIDPMMRRLMRECTLLSLDDLADVSANSSRWQYVWRVARSDLHDGLHELLVSYRADALAAFTAQGTLHTVIFAVSWVLWAAYLYFLLRPYLQVSSTETKRVAELLSQLPAELDVEGMVEESWLVVADTQLDKSGMSVWDPRGHSVARLAVKSVVSIFSVVHMRRFSIAGGRLSHDRGDGASVRSALSVGSAWQSIVAKTRRSSIGGASVTSAVAAGKLEGADMGQDEGLGKGRSGGLGAAPQTSVMASSLFAPSSSKQLDAGGKAHGGPGTRRVVPTGGHASPEDSAMVGNGSGGRRSESFDQQGGGGRKSAIKKNKVVPVGAGGAPTGVWQDDGDDDAGGALPAGAEPRSMLSMNNGGGSRPLSPLLDLPMSLIVPPVADTLGDGAVGARRPVGEAESRKRPANDTADGEDHGGHDAGAAHEREPSPYHFNRVMNAARNNTVDWDDEPWTPHAARTRRNSVASTSAAAVAAAAAVSLAAAAELAPVRGEADEVASPGAAPLTRPNANGLTADSRSSSSAQQPQMALPLAPQMAAAQAATAFTRERLAGRASGLASSGSLSAAAAAAAPLVPGAAAAAAAAALPAGSLSSPVSGSRPVSSNAAAVRVVDRRTSLDRAGSNNSATSPAAATPAAAVVLSSPPSHQARGLSMDRGSRPMSPAAAPEPPPQRITSPDLLVQPAAVATPSATAPGSMTRAVGTPGAVGVVSRRTSLEAGLASSRPGSRLGTAAGAAPSVALPPPPTFSRNGSANGNGTGSRSLSTDMRKGGSMSSPAAPVEADAAVPAPLLVEDPVQPMDAEE</sequence>
<dbReference type="InterPro" id="IPR000014">
    <property type="entry name" value="PAS"/>
</dbReference>
<evidence type="ECO:0000313" key="11">
    <source>
        <dbReference type="Proteomes" id="UP000650467"/>
    </source>
</evidence>
<keyword evidence="1" id="KW-0600">Photoreceptor protein</keyword>
<name>A0A835SL12_CHLIN</name>
<feature type="region of interest" description="Disordered" evidence="7">
    <location>
        <begin position="1636"/>
        <end position="1812"/>
    </location>
</feature>
<evidence type="ECO:0000256" key="6">
    <source>
        <dbReference type="ARBA" id="ARBA00022840"/>
    </source>
</evidence>
<feature type="domain" description="PAS" evidence="9">
    <location>
        <begin position="838"/>
        <end position="880"/>
    </location>
</feature>
<reference evidence="10" key="1">
    <citation type="journal article" date="2020" name="bioRxiv">
        <title>Comparative genomics of Chlamydomonas.</title>
        <authorList>
            <person name="Craig R.J."/>
            <person name="Hasan A.R."/>
            <person name="Ness R.W."/>
            <person name="Keightley P.D."/>
        </authorList>
    </citation>
    <scope>NUCLEOTIDE SEQUENCE</scope>
    <source>
        <strain evidence="10">SAG 7.73</strain>
    </source>
</reference>
<dbReference type="FunFam" id="3.30.450.20:FF:000060">
    <property type="entry name" value="Sensor protein FixL"/>
    <property type="match status" value="1"/>
</dbReference>
<dbReference type="Gene3D" id="3.30.450.20">
    <property type="entry name" value="PAS domain"/>
    <property type="match status" value="2"/>
</dbReference>
<proteinExistence type="predicted"/>
<dbReference type="NCBIfam" id="TIGR00229">
    <property type="entry name" value="sensory_box"/>
    <property type="match status" value="1"/>
</dbReference>
<feature type="compositionally biased region" description="Gly residues" evidence="7">
    <location>
        <begin position="1449"/>
        <end position="1462"/>
    </location>
</feature>
<dbReference type="InterPro" id="IPR057352">
    <property type="entry name" value="TPR_TmcB/C"/>
</dbReference>
<feature type="compositionally biased region" description="Basic and acidic residues" evidence="7">
    <location>
        <begin position="1521"/>
        <end position="1543"/>
    </location>
</feature>
<dbReference type="OrthoDB" id="542352at2759"/>
<feature type="compositionally biased region" description="Polar residues" evidence="7">
    <location>
        <begin position="2920"/>
        <end position="2934"/>
    </location>
</feature>
<evidence type="ECO:0000256" key="3">
    <source>
        <dbReference type="ARBA" id="ARBA00022679"/>
    </source>
</evidence>
<feature type="region of interest" description="Disordered" evidence="7">
    <location>
        <begin position="3129"/>
        <end position="3214"/>
    </location>
</feature>
<dbReference type="Pfam" id="PF13426">
    <property type="entry name" value="PAS_9"/>
    <property type="match status" value="2"/>
</dbReference>
<feature type="compositionally biased region" description="Gly residues" evidence="7">
    <location>
        <begin position="1740"/>
        <end position="1749"/>
    </location>
</feature>
<dbReference type="Proteomes" id="UP000650467">
    <property type="component" value="Unassembled WGS sequence"/>
</dbReference>
<dbReference type="GO" id="GO:0016301">
    <property type="term" value="F:kinase activity"/>
    <property type="evidence" value="ECO:0007669"/>
    <property type="project" value="UniProtKB-KW"/>
</dbReference>
<feature type="domain" description="PAS" evidence="9">
    <location>
        <begin position="624"/>
        <end position="681"/>
    </location>
</feature>
<feature type="compositionally biased region" description="Polar residues" evidence="7">
    <location>
        <begin position="1803"/>
        <end position="1812"/>
    </location>
</feature>
<evidence type="ECO:0000256" key="4">
    <source>
        <dbReference type="ARBA" id="ARBA00022741"/>
    </source>
</evidence>
<keyword evidence="1" id="KW-0675">Receptor</keyword>
<dbReference type="GO" id="GO:0005524">
    <property type="term" value="F:ATP binding"/>
    <property type="evidence" value="ECO:0007669"/>
    <property type="project" value="UniProtKB-KW"/>
</dbReference>
<keyword evidence="1" id="KW-0157">Chromophore</keyword>
<keyword evidence="8" id="KW-1133">Transmembrane helix</keyword>
<dbReference type="Pfam" id="PF25474">
    <property type="entry name" value="TPR_TmcB"/>
    <property type="match status" value="1"/>
</dbReference>
<feature type="compositionally biased region" description="Basic and acidic residues" evidence="7">
    <location>
        <begin position="1550"/>
        <end position="1566"/>
    </location>
</feature>
<evidence type="ECO:0000259" key="9">
    <source>
        <dbReference type="PROSITE" id="PS50112"/>
    </source>
</evidence>
<evidence type="ECO:0000313" key="10">
    <source>
        <dbReference type="EMBL" id="KAG2422330.1"/>
    </source>
</evidence>
<feature type="compositionally biased region" description="Low complexity" evidence="7">
    <location>
        <begin position="3034"/>
        <end position="3057"/>
    </location>
</feature>
<feature type="compositionally biased region" description="Low complexity" evidence="7">
    <location>
        <begin position="1569"/>
        <end position="1580"/>
    </location>
</feature>
<evidence type="ECO:0000256" key="5">
    <source>
        <dbReference type="ARBA" id="ARBA00022777"/>
    </source>
</evidence>
<dbReference type="InterPro" id="IPR052994">
    <property type="entry name" value="Tiny_macrocysts_regulators"/>
</dbReference>
<keyword evidence="8" id="KW-0812">Transmembrane</keyword>
<feature type="transmembrane region" description="Helical" evidence="8">
    <location>
        <begin position="2271"/>
        <end position="2296"/>
    </location>
</feature>
<feature type="compositionally biased region" description="Low complexity" evidence="7">
    <location>
        <begin position="2935"/>
        <end position="2946"/>
    </location>
</feature>
<keyword evidence="8" id="KW-0472">Membrane</keyword>